<dbReference type="Gene3D" id="3.40.50.80">
    <property type="entry name" value="Nucleotide-binding domain of ferredoxin-NADP reductase (FNR) module"/>
    <property type="match status" value="1"/>
</dbReference>
<gene>
    <name evidence="8" type="ORF">CDG68_13110</name>
</gene>
<dbReference type="InterPro" id="IPR029039">
    <property type="entry name" value="Flavoprotein-like_sf"/>
</dbReference>
<dbReference type="InterPro" id="IPR008254">
    <property type="entry name" value="Flavodoxin/NO_synth"/>
</dbReference>
<dbReference type="CDD" id="cd06200">
    <property type="entry name" value="SiR_like1"/>
    <property type="match status" value="1"/>
</dbReference>
<dbReference type="InterPro" id="IPR001094">
    <property type="entry name" value="Flavdoxin-like"/>
</dbReference>
<feature type="domain" description="Flavodoxin-like" evidence="6">
    <location>
        <begin position="42"/>
        <end position="179"/>
    </location>
</feature>
<dbReference type="PRINTS" id="PR00369">
    <property type="entry name" value="FLAVODOXIN"/>
</dbReference>
<dbReference type="RefSeq" id="WP_087551800.1">
    <property type="nucleotide sequence ID" value="NZ_CP033133.1"/>
</dbReference>
<dbReference type="GO" id="GO:0003958">
    <property type="term" value="F:NADPH-hemoprotein reductase activity"/>
    <property type="evidence" value="ECO:0007669"/>
    <property type="project" value="UniProtKB-EC"/>
</dbReference>
<dbReference type="PANTHER" id="PTHR19384">
    <property type="entry name" value="NITRIC OXIDE SYNTHASE-RELATED"/>
    <property type="match status" value="1"/>
</dbReference>
<accession>A0A3G2T3H1</accession>
<proteinExistence type="predicted"/>
<dbReference type="SUPFAM" id="SSF52218">
    <property type="entry name" value="Flavoproteins"/>
    <property type="match status" value="1"/>
</dbReference>
<keyword evidence="2" id="KW-0288">FMN</keyword>
<dbReference type="PROSITE" id="PS50902">
    <property type="entry name" value="FLAVODOXIN_LIKE"/>
    <property type="match status" value="1"/>
</dbReference>
<organism evidence="8 9">
    <name type="scientific">Acinetobacter wuhouensis</name>
    <dbReference type="NCBI Taxonomy" id="1879050"/>
    <lineage>
        <taxon>Bacteria</taxon>
        <taxon>Pseudomonadati</taxon>
        <taxon>Pseudomonadota</taxon>
        <taxon>Gammaproteobacteria</taxon>
        <taxon>Moraxellales</taxon>
        <taxon>Moraxellaceae</taxon>
        <taxon>Acinetobacter</taxon>
    </lineage>
</organism>
<dbReference type="SUPFAM" id="SSF63380">
    <property type="entry name" value="Riboflavin synthase domain-like"/>
    <property type="match status" value="1"/>
</dbReference>
<keyword evidence="5" id="KW-0472">Membrane</keyword>
<dbReference type="InterPro" id="IPR017927">
    <property type="entry name" value="FAD-bd_FR_type"/>
</dbReference>
<keyword evidence="5" id="KW-0812">Transmembrane</keyword>
<evidence type="ECO:0000256" key="1">
    <source>
        <dbReference type="ARBA" id="ARBA00022630"/>
    </source>
</evidence>
<dbReference type="Gene3D" id="3.40.50.360">
    <property type="match status" value="1"/>
</dbReference>
<evidence type="ECO:0000256" key="5">
    <source>
        <dbReference type="SAM" id="Phobius"/>
    </source>
</evidence>
<dbReference type="InterPro" id="IPR039261">
    <property type="entry name" value="FNR_nucleotide-bd"/>
</dbReference>
<dbReference type="InterPro" id="IPR001433">
    <property type="entry name" value="OxRdtase_FAD/NAD-bd"/>
</dbReference>
<reference evidence="8 9" key="1">
    <citation type="submission" date="2018-10" db="EMBL/GenBank/DDBJ databases">
        <title>The complete genome of Acinetobacter wuhouensis strain WCHAW010062.</title>
        <authorList>
            <person name="Hu Y."/>
            <person name="Long H."/>
            <person name="Feng Y."/>
            <person name="Zong Z."/>
        </authorList>
    </citation>
    <scope>NUCLEOTIDE SEQUENCE [LARGE SCALE GENOMIC DNA]</scope>
    <source>
        <strain evidence="8 9">WCHAW010062</strain>
    </source>
</reference>
<dbReference type="Gene3D" id="2.40.30.10">
    <property type="entry name" value="Translation factors"/>
    <property type="match status" value="1"/>
</dbReference>
<dbReference type="PANTHER" id="PTHR19384:SF17">
    <property type="entry name" value="NADPH--CYTOCHROME P450 REDUCTASE"/>
    <property type="match status" value="1"/>
</dbReference>
<evidence type="ECO:0000313" key="8">
    <source>
        <dbReference type="EMBL" id="AYO54525.1"/>
    </source>
</evidence>
<dbReference type="GO" id="GO:0050660">
    <property type="term" value="F:flavin adenine dinucleotide binding"/>
    <property type="evidence" value="ECO:0007669"/>
    <property type="project" value="TreeGrafter"/>
</dbReference>
<feature type="transmembrane region" description="Helical" evidence="5">
    <location>
        <begin position="6"/>
        <end position="27"/>
    </location>
</feature>
<protein>
    <recommendedName>
        <fullName evidence="4">NADPH--hemoprotein reductase</fullName>
        <ecNumber evidence="4">1.6.2.4</ecNumber>
    </recommendedName>
</protein>
<dbReference type="Pfam" id="PF00175">
    <property type="entry name" value="NAD_binding_1"/>
    <property type="match status" value="1"/>
</dbReference>
<dbReference type="GO" id="GO:0005829">
    <property type="term" value="C:cytosol"/>
    <property type="evidence" value="ECO:0007669"/>
    <property type="project" value="TreeGrafter"/>
</dbReference>
<evidence type="ECO:0000313" key="9">
    <source>
        <dbReference type="Proteomes" id="UP000279962"/>
    </source>
</evidence>
<name>A0A3G2T3H1_9GAMM</name>
<dbReference type="EC" id="1.6.2.4" evidence="4"/>
<keyword evidence="3" id="KW-0813">Transport</keyword>
<dbReference type="InterPro" id="IPR017938">
    <property type="entry name" value="Riboflavin_synthase-like_b-brl"/>
</dbReference>
<keyword evidence="5" id="KW-1133">Transmembrane helix</keyword>
<evidence type="ECO:0000256" key="2">
    <source>
        <dbReference type="ARBA" id="ARBA00022643"/>
    </source>
</evidence>
<dbReference type="SUPFAM" id="SSF52343">
    <property type="entry name" value="Ferredoxin reductase-like, C-terminal NADP-linked domain"/>
    <property type="match status" value="1"/>
</dbReference>
<dbReference type="EMBL" id="CP033133">
    <property type="protein sequence ID" value="AYO54525.1"/>
    <property type="molecule type" value="Genomic_DNA"/>
</dbReference>
<evidence type="ECO:0000259" key="6">
    <source>
        <dbReference type="PROSITE" id="PS50902"/>
    </source>
</evidence>
<sequence>MTHAVLIVLISLLIVLILHVIFLLVLLKSKSKEKLKQADHPILIVYASQSGQAENYAVQTAQQLSASGHVVQTLNIADFKADLFKNDQRILWLVSTYGEGDAPDTARQFIRNVMTKSFELNDIQYAILAFGDRHYLNFCEFGKRLDAWLADNNAQAWFPMVCVDQLSQIDLQSWQSQLNQVLDQSETDMIALEQQPFQKVILSERHLLNRGSLGHPMFHLVLTKLNELNKFDGLNWKSGDILEIQCANTKTQIEDFITHFQLVDQIDIQQINIFEKLQFKNLRTFDNSQNIEQWLEQAQNLAIREYSIASIPTQNQLELVVRQEINEDGLGLGSGYLTESLAIGDQLDCRIRSNSVFHLVENDSPIILIGNGSGIAGLMSHIRQRELLGLHKNWLIYGERQQSVDRIFENQLSLWQQHGVLSEIDLAFSRDQNTQKYVQDCLIAKSTQLKAWLEQGASIYICGSLHGMAQGVETALIEILGQRQFEQLIEQKRYLRDVY</sequence>
<feature type="domain" description="FAD-binding FR-type" evidence="7">
    <location>
        <begin position="194"/>
        <end position="360"/>
    </location>
</feature>
<keyword evidence="3" id="KW-0249">Electron transport</keyword>
<keyword evidence="1" id="KW-0285">Flavoprotein</keyword>
<dbReference type="Pfam" id="PF00258">
    <property type="entry name" value="Flavodoxin_1"/>
    <property type="match status" value="1"/>
</dbReference>
<evidence type="ECO:0000259" key="7">
    <source>
        <dbReference type="PROSITE" id="PS51384"/>
    </source>
</evidence>
<dbReference type="PROSITE" id="PS51384">
    <property type="entry name" value="FAD_FR"/>
    <property type="match status" value="1"/>
</dbReference>
<evidence type="ECO:0000256" key="3">
    <source>
        <dbReference type="ARBA" id="ARBA00022982"/>
    </source>
</evidence>
<dbReference type="AlphaFoldDB" id="A0A3G2T3H1"/>
<evidence type="ECO:0000256" key="4">
    <source>
        <dbReference type="ARBA" id="ARBA00023797"/>
    </source>
</evidence>
<dbReference type="Proteomes" id="UP000279962">
    <property type="component" value="Chromosome"/>
</dbReference>
<dbReference type="GO" id="GO:0010181">
    <property type="term" value="F:FMN binding"/>
    <property type="evidence" value="ECO:0007669"/>
    <property type="project" value="InterPro"/>
</dbReference>